<keyword evidence="3" id="KW-1185">Reference proteome</keyword>
<reference evidence="2" key="1">
    <citation type="submission" date="2023-02" db="EMBL/GenBank/DDBJ databases">
        <authorList>
            <person name="Palmer J.M."/>
        </authorList>
    </citation>
    <scope>NUCLEOTIDE SEQUENCE</scope>
    <source>
        <strain evidence="2">FW57</strain>
    </source>
</reference>
<sequence length="538" mass="59531">MLGTIVLPDITIENVQPVLSIRPQRIYEVSLSDGRTVHLVLPPLSIWRPLRSEQGMLSSEAVAIRWIREALTHPEEPGQTQQQGQQSPSTKSEFPQPLSLLLPTLLHHAQGSYLPDSSFAVYSPASTNKTTIPLDLLSNPPSPSSQNAIDYQLGALFRHLASLTSPTHRFAILISSTSSSATIATSSTSSSPRPNQKIHRHKPFEPHGSAPTPTPTPASEPAPPNHAPKLANRIPSVLMEGSLFATHGAGTWSVAFHSMLEGVLRDGEDMVVVVPYSVIRRHFRRLGYLLDEVTVGRLVVVEAAGRGNLLVEVVVVEGGEEDGGRGEVKEERGQEEGGLDNGEGWQMADWEEGKQGKEVEGDRKIKVEREETEDEADTQHQQRPQTTPNLKLAGLRDWSSCVFGDPLFATVFSDPLLQQAPSTAFLEGFNGDMRDHDHHPSSLDRHLPFPLNPDIIEDVDTAWIRLLLYQVYHSVARIVGEFYRPRPDSSARELEARRALNEVLERLAEVPDSPKRRHRRPSGEMSPAKRIRGVEDGY</sequence>
<gene>
    <name evidence="2" type="ORF">NEMBOFW57_010491</name>
</gene>
<comment type="caution">
    <text evidence="2">The sequence shown here is derived from an EMBL/GenBank/DDBJ whole genome shotgun (WGS) entry which is preliminary data.</text>
</comment>
<protein>
    <submittedName>
        <fullName evidence="2">Uncharacterized protein</fullName>
    </submittedName>
</protein>
<feature type="region of interest" description="Disordered" evidence="1">
    <location>
        <begin position="320"/>
        <end position="390"/>
    </location>
</feature>
<feature type="compositionally biased region" description="Pro residues" evidence="1">
    <location>
        <begin position="212"/>
        <end position="226"/>
    </location>
</feature>
<name>A0AAD4HVB6_9PEZI</name>
<accession>A0AAD4HVB6</accession>
<feature type="region of interest" description="Disordered" evidence="1">
    <location>
        <begin position="505"/>
        <end position="538"/>
    </location>
</feature>
<feature type="compositionally biased region" description="Basic and acidic residues" evidence="1">
    <location>
        <begin position="351"/>
        <end position="369"/>
    </location>
</feature>
<feature type="compositionally biased region" description="Low complexity" evidence="1">
    <location>
        <begin position="77"/>
        <end position="94"/>
    </location>
</feature>
<proteinExistence type="predicted"/>
<feature type="region of interest" description="Disordered" evidence="1">
    <location>
        <begin position="74"/>
        <end position="94"/>
    </location>
</feature>
<dbReference type="EMBL" id="JAHCVI010000006">
    <property type="protein sequence ID" value="KAG7284130.1"/>
    <property type="molecule type" value="Genomic_DNA"/>
</dbReference>
<dbReference type="Proteomes" id="UP001197093">
    <property type="component" value="Unassembled WGS sequence"/>
</dbReference>
<dbReference type="AlphaFoldDB" id="A0AAD4HVB6"/>
<feature type="compositionally biased region" description="Polar residues" evidence="1">
    <location>
        <begin position="379"/>
        <end position="389"/>
    </location>
</feature>
<organism evidence="2 3">
    <name type="scientific">Staphylotrichum longicolle</name>
    <dbReference type="NCBI Taxonomy" id="669026"/>
    <lineage>
        <taxon>Eukaryota</taxon>
        <taxon>Fungi</taxon>
        <taxon>Dikarya</taxon>
        <taxon>Ascomycota</taxon>
        <taxon>Pezizomycotina</taxon>
        <taxon>Sordariomycetes</taxon>
        <taxon>Sordariomycetidae</taxon>
        <taxon>Sordariales</taxon>
        <taxon>Chaetomiaceae</taxon>
        <taxon>Staphylotrichum</taxon>
    </lineage>
</organism>
<feature type="region of interest" description="Disordered" evidence="1">
    <location>
        <begin position="183"/>
        <end position="230"/>
    </location>
</feature>
<evidence type="ECO:0000256" key="1">
    <source>
        <dbReference type="SAM" id="MobiDB-lite"/>
    </source>
</evidence>
<evidence type="ECO:0000313" key="2">
    <source>
        <dbReference type="EMBL" id="KAG7284130.1"/>
    </source>
</evidence>
<evidence type="ECO:0000313" key="3">
    <source>
        <dbReference type="Proteomes" id="UP001197093"/>
    </source>
</evidence>
<feature type="compositionally biased region" description="Basic and acidic residues" evidence="1">
    <location>
        <begin position="322"/>
        <end position="335"/>
    </location>
</feature>
<feature type="compositionally biased region" description="Basic and acidic residues" evidence="1">
    <location>
        <begin position="505"/>
        <end position="514"/>
    </location>
</feature>